<keyword evidence="2" id="KW-1185">Reference proteome</keyword>
<evidence type="ECO:0000313" key="2">
    <source>
        <dbReference type="Proteomes" id="UP000193928"/>
    </source>
</evidence>
<gene>
    <name evidence="1" type="ORF">AWC08_16220</name>
</gene>
<accession>A0A1X1X7E4</accession>
<name>A0A1X1X7E4_MYCGO</name>
<comment type="caution">
    <text evidence="1">The sequence shown here is derived from an EMBL/GenBank/DDBJ whole genome shotgun (WGS) entry which is preliminary data.</text>
</comment>
<reference evidence="1 2" key="1">
    <citation type="submission" date="2016-01" db="EMBL/GenBank/DDBJ databases">
        <title>The new phylogeny of the genus Mycobacterium.</title>
        <authorList>
            <person name="Tarcisio F."/>
            <person name="Conor M."/>
            <person name="Antonella G."/>
            <person name="Elisabetta G."/>
            <person name="Giulia F.S."/>
            <person name="Sara T."/>
            <person name="Anna F."/>
            <person name="Clotilde B."/>
            <person name="Roberto B."/>
            <person name="Veronica D.S."/>
            <person name="Fabio R."/>
            <person name="Monica P."/>
            <person name="Olivier J."/>
            <person name="Enrico T."/>
            <person name="Nicola S."/>
        </authorList>
    </citation>
    <scope>NUCLEOTIDE SEQUENCE [LARGE SCALE GENOMIC DNA]</scope>
    <source>
        <strain evidence="1 2">DSM 44160</strain>
    </source>
</reference>
<dbReference type="EMBL" id="LQOY01000027">
    <property type="protein sequence ID" value="ORV94816.1"/>
    <property type="molecule type" value="Genomic_DNA"/>
</dbReference>
<sequence>MVSRFLPRTTLIAARTTSAVLDIARGIRLVAAACLRAAAESRNCFSRRSEAAVVAAIPLELGQAPYAGAVSHPAHAQMTSLGHDLRSESVSLFGFHVETLLAR</sequence>
<organism evidence="1 2">
    <name type="scientific">Mycobacterium gordonae</name>
    <dbReference type="NCBI Taxonomy" id="1778"/>
    <lineage>
        <taxon>Bacteria</taxon>
        <taxon>Bacillati</taxon>
        <taxon>Actinomycetota</taxon>
        <taxon>Actinomycetes</taxon>
        <taxon>Mycobacteriales</taxon>
        <taxon>Mycobacteriaceae</taxon>
        <taxon>Mycobacterium</taxon>
    </lineage>
</organism>
<protein>
    <submittedName>
        <fullName evidence="1">Uncharacterized protein</fullName>
    </submittedName>
</protein>
<dbReference type="Proteomes" id="UP000193928">
    <property type="component" value="Unassembled WGS sequence"/>
</dbReference>
<proteinExistence type="predicted"/>
<evidence type="ECO:0000313" key="1">
    <source>
        <dbReference type="EMBL" id="ORV94816.1"/>
    </source>
</evidence>
<dbReference type="AlphaFoldDB" id="A0A1X1X7E4"/>